<dbReference type="GO" id="GO:0006508">
    <property type="term" value="P:proteolysis"/>
    <property type="evidence" value="ECO:0007669"/>
    <property type="project" value="UniProtKB-KW"/>
</dbReference>
<proteinExistence type="predicted"/>
<feature type="transmembrane region" description="Helical" evidence="1">
    <location>
        <begin position="228"/>
        <end position="247"/>
    </location>
</feature>
<sequence length="262" mass="28681">MAAAMVLWYALLPLVRAPFAAPEDAQFGAARWVTAAVVTVVAVPLIRAVRRYLDRRPWEGLHLTGFREGWWPFLVGALAWAIPGFAGIGIALGLGWVELVPRMAVPELVGYLALLTVLVLLYEALPEELIFRGYLFRNLNTVMAGWLAVVAQAALFTLFGTALWVLSSGWEVLGERVTLFFAMAVVIGCLRVVTGNVWTCIGFHLVFQVTAQAVLGGRLFELRGGEDGFMLALVGPFVFGVLVASLLSRRDGNWRERVPDPA</sequence>
<keyword evidence="1" id="KW-0472">Membrane</keyword>
<evidence type="ECO:0000313" key="4">
    <source>
        <dbReference type="Proteomes" id="UP000654947"/>
    </source>
</evidence>
<organism evidence="3 4">
    <name type="scientific">Nocardiopsis kunsanensis</name>
    <dbReference type="NCBI Taxonomy" id="141693"/>
    <lineage>
        <taxon>Bacteria</taxon>
        <taxon>Bacillati</taxon>
        <taxon>Actinomycetota</taxon>
        <taxon>Actinomycetes</taxon>
        <taxon>Streptosporangiales</taxon>
        <taxon>Nocardiopsidaceae</taxon>
        <taxon>Nocardiopsis</taxon>
    </lineage>
</organism>
<name>A0A918XKD7_9ACTN</name>
<evidence type="ECO:0000256" key="1">
    <source>
        <dbReference type="SAM" id="Phobius"/>
    </source>
</evidence>
<feature type="transmembrane region" description="Helical" evidence="1">
    <location>
        <begin position="30"/>
        <end position="49"/>
    </location>
</feature>
<dbReference type="AlphaFoldDB" id="A0A918XKD7"/>
<dbReference type="Pfam" id="PF02517">
    <property type="entry name" value="Rce1-like"/>
    <property type="match status" value="1"/>
</dbReference>
<feature type="transmembrane region" description="Helical" evidence="1">
    <location>
        <begin position="146"/>
        <end position="167"/>
    </location>
</feature>
<accession>A0A918XKD7</accession>
<protein>
    <submittedName>
        <fullName evidence="3">CAAX amino protease</fullName>
    </submittedName>
</protein>
<feature type="transmembrane region" description="Helical" evidence="1">
    <location>
        <begin position="179"/>
        <end position="207"/>
    </location>
</feature>
<dbReference type="InterPro" id="IPR003675">
    <property type="entry name" value="Rce1/LyrA-like_dom"/>
</dbReference>
<gene>
    <name evidence="3" type="ORF">GCM10007147_41060</name>
</gene>
<keyword evidence="1" id="KW-1133">Transmembrane helix</keyword>
<keyword evidence="3" id="KW-0378">Hydrolase</keyword>
<feature type="transmembrane region" description="Helical" evidence="1">
    <location>
        <begin position="70"/>
        <end position="96"/>
    </location>
</feature>
<dbReference type="PANTHER" id="PTHR39430">
    <property type="entry name" value="MEMBRANE-ASSOCIATED PROTEASE-RELATED"/>
    <property type="match status" value="1"/>
</dbReference>
<evidence type="ECO:0000313" key="3">
    <source>
        <dbReference type="EMBL" id="GHD34993.1"/>
    </source>
</evidence>
<dbReference type="Proteomes" id="UP000654947">
    <property type="component" value="Unassembled WGS sequence"/>
</dbReference>
<dbReference type="EMBL" id="BMXL01000032">
    <property type="protein sequence ID" value="GHD34993.1"/>
    <property type="molecule type" value="Genomic_DNA"/>
</dbReference>
<reference evidence="3 4" key="1">
    <citation type="journal article" date="2014" name="Int. J. Syst. Evol. Microbiol.">
        <title>Complete genome sequence of Corynebacterium casei LMG S-19264T (=DSM 44701T), isolated from a smear-ripened cheese.</title>
        <authorList>
            <consortium name="US DOE Joint Genome Institute (JGI-PGF)"/>
            <person name="Walter F."/>
            <person name="Albersmeier A."/>
            <person name="Kalinowski J."/>
            <person name="Ruckert C."/>
        </authorList>
    </citation>
    <scope>NUCLEOTIDE SEQUENCE [LARGE SCALE GENOMIC DNA]</scope>
    <source>
        <strain evidence="3 4">KCTC 19473</strain>
    </source>
</reference>
<dbReference type="GO" id="GO:0080120">
    <property type="term" value="P:CAAX-box protein maturation"/>
    <property type="evidence" value="ECO:0007669"/>
    <property type="project" value="UniProtKB-ARBA"/>
</dbReference>
<feature type="domain" description="CAAX prenyl protease 2/Lysostaphin resistance protein A-like" evidence="2">
    <location>
        <begin position="112"/>
        <end position="208"/>
    </location>
</feature>
<dbReference type="PANTHER" id="PTHR39430:SF1">
    <property type="entry name" value="PROTEASE"/>
    <property type="match status" value="1"/>
</dbReference>
<dbReference type="GO" id="GO:0004175">
    <property type="term" value="F:endopeptidase activity"/>
    <property type="evidence" value="ECO:0007669"/>
    <property type="project" value="UniProtKB-ARBA"/>
</dbReference>
<comment type="caution">
    <text evidence="3">The sequence shown here is derived from an EMBL/GenBank/DDBJ whole genome shotgun (WGS) entry which is preliminary data.</text>
</comment>
<keyword evidence="4" id="KW-1185">Reference proteome</keyword>
<keyword evidence="1" id="KW-0812">Transmembrane</keyword>
<keyword evidence="3" id="KW-0645">Protease</keyword>
<evidence type="ECO:0000259" key="2">
    <source>
        <dbReference type="Pfam" id="PF02517"/>
    </source>
</evidence>
<feature type="transmembrane region" description="Helical" evidence="1">
    <location>
        <begin position="108"/>
        <end position="125"/>
    </location>
</feature>